<proteinExistence type="predicted"/>
<evidence type="ECO:0000313" key="6">
    <source>
        <dbReference type="Proteomes" id="UP000434850"/>
    </source>
</evidence>
<protein>
    <submittedName>
        <fullName evidence="5">Helix-turn-helix domain-containing protein</fullName>
    </submittedName>
</protein>
<dbReference type="Proteomes" id="UP000434850">
    <property type="component" value="Unassembled WGS sequence"/>
</dbReference>
<keyword evidence="3" id="KW-0804">Transcription</keyword>
<dbReference type="SUPFAM" id="SSF51215">
    <property type="entry name" value="Regulatory protein AraC"/>
    <property type="match status" value="1"/>
</dbReference>
<reference evidence="5 6" key="1">
    <citation type="submission" date="2019-12" db="EMBL/GenBank/DDBJ databases">
        <title>Mucilaginibacter sp. HME9299 genome sequencing and assembly.</title>
        <authorList>
            <person name="Kang H."/>
            <person name="Kim H."/>
            <person name="Joh K."/>
        </authorList>
    </citation>
    <scope>NUCLEOTIDE SEQUENCE [LARGE SCALE GENOMIC DNA]</scope>
    <source>
        <strain evidence="5 6">HME9299</strain>
    </source>
</reference>
<dbReference type="InterPro" id="IPR020449">
    <property type="entry name" value="Tscrpt_reg_AraC-type_HTH"/>
</dbReference>
<feature type="domain" description="HTH araC/xylS-type" evidence="4">
    <location>
        <begin position="188"/>
        <end position="286"/>
    </location>
</feature>
<dbReference type="GO" id="GO:0003700">
    <property type="term" value="F:DNA-binding transcription factor activity"/>
    <property type="evidence" value="ECO:0007669"/>
    <property type="project" value="InterPro"/>
</dbReference>
<keyword evidence="1" id="KW-0805">Transcription regulation</keyword>
<dbReference type="SMART" id="SM00342">
    <property type="entry name" value="HTH_ARAC"/>
    <property type="match status" value="1"/>
</dbReference>
<dbReference type="PANTHER" id="PTHR43280:SF27">
    <property type="entry name" value="TRANSCRIPTIONAL REGULATOR MTLR"/>
    <property type="match status" value="1"/>
</dbReference>
<evidence type="ECO:0000256" key="1">
    <source>
        <dbReference type="ARBA" id="ARBA00023015"/>
    </source>
</evidence>
<dbReference type="PRINTS" id="PR00032">
    <property type="entry name" value="HTHARAC"/>
</dbReference>
<dbReference type="OrthoDB" id="9787988at2"/>
<evidence type="ECO:0000256" key="2">
    <source>
        <dbReference type="ARBA" id="ARBA00023125"/>
    </source>
</evidence>
<accession>A0A6I4IQV4</accession>
<dbReference type="InterPro" id="IPR037923">
    <property type="entry name" value="HTH-like"/>
</dbReference>
<dbReference type="PROSITE" id="PS01124">
    <property type="entry name" value="HTH_ARAC_FAMILY_2"/>
    <property type="match status" value="1"/>
</dbReference>
<organism evidence="5 6">
    <name type="scientific">Mucilaginibacter aquatilis</name>
    <dbReference type="NCBI Taxonomy" id="1517760"/>
    <lineage>
        <taxon>Bacteria</taxon>
        <taxon>Pseudomonadati</taxon>
        <taxon>Bacteroidota</taxon>
        <taxon>Sphingobacteriia</taxon>
        <taxon>Sphingobacteriales</taxon>
        <taxon>Sphingobacteriaceae</taxon>
        <taxon>Mucilaginibacter</taxon>
    </lineage>
</organism>
<keyword evidence="6" id="KW-1185">Reference proteome</keyword>
<dbReference type="GO" id="GO:0043565">
    <property type="term" value="F:sequence-specific DNA binding"/>
    <property type="evidence" value="ECO:0007669"/>
    <property type="project" value="InterPro"/>
</dbReference>
<sequence>MQNLHKNVFKEITPLTPFDCFTIFSRVKKEFNFPLHYHDEYELNLILNAKGAKRIVGDHIEVIDDLELVLIGPNTPHVWLTHQCTTEITEVTIQWHKDLFDEKFLTRNQLSFIKKMFDMSARGVSFPQKTIEAVRDRILTLSQRSGFDSVMDLISLLHDLSTSRKIFSLSDTSFLNSKNFSYNSRRLEKAFEFMNTNYHNQISLNDVAKLVNMTDESFSRFIKKRTGNTFINSLNEIRLGHASRMLIDTTHSVTEISYQCGFNNMSNFNRLFKKKKGCTPKEFRENFSGVRVFV</sequence>
<evidence type="ECO:0000256" key="3">
    <source>
        <dbReference type="ARBA" id="ARBA00023163"/>
    </source>
</evidence>
<dbReference type="InterPro" id="IPR018060">
    <property type="entry name" value="HTH_AraC"/>
</dbReference>
<dbReference type="InterPro" id="IPR009057">
    <property type="entry name" value="Homeodomain-like_sf"/>
</dbReference>
<dbReference type="RefSeq" id="WP_157542118.1">
    <property type="nucleotide sequence ID" value="NZ_WQLA01000004.1"/>
</dbReference>
<dbReference type="AlphaFoldDB" id="A0A6I4IQV4"/>
<name>A0A6I4IQV4_9SPHI</name>
<dbReference type="Gene3D" id="1.10.10.60">
    <property type="entry name" value="Homeodomain-like"/>
    <property type="match status" value="2"/>
</dbReference>
<comment type="caution">
    <text evidence="5">The sequence shown here is derived from an EMBL/GenBank/DDBJ whole genome shotgun (WGS) entry which is preliminary data.</text>
</comment>
<keyword evidence="2" id="KW-0238">DNA-binding</keyword>
<dbReference type="Pfam" id="PF12833">
    <property type="entry name" value="HTH_18"/>
    <property type="match status" value="1"/>
</dbReference>
<dbReference type="InterPro" id="IPR018062">
    <property type="entry name" value="HTH_AraC-typ_CS"/>
</dbReference>
<dbReference type="EMBL" id="WQLA01000004">
    <property type="protein sequence ID" value="MVN91794.1"/>
    <property type="molecule type" value="Genomic_DNA"/>
</dbReference>
<dbReference type="PROSITE" id="PS00041">
    <property type="entry name" value="HTH_ARAC_FAMILY_1"/>
    <property type="match status" value="1"/>
</dbReference>
<evidence type="ECO:0000313" key="5">
    <source>
        <dbReference type="EMBL" id="MVN91794.1"/>
    </source>
</evidence>
<gene>
    <name evidence="5" type="ORF">GO816_11710</name>
</gene>
<dbReference type="PANTHER" id="PTHR43280">
    <property type="entry name" value="ARAC-FAMILY TRANSCRIPTIONAL REGULATOR"/>
    <property type="match status" value="1"/>
</dbReference>
<dbReference type="SUPFAM" id="SSF46689">
    <property type="entry name" value="Homeodomain-like"/>
    <property type="match status" value="2"/>
</dbReference>
<evidence type="ECO:0000259" key="4">
    <source>
        <dbReference type="PROSITE" id="PS01124"/>
    </source>
</evidence>